<feature type="compositionally biased region" description="Basic and acidic residues" evidence="1">
    <location>
        <begin position="104"/>
        <end position="120"/>
    </location>
</feature>
<dbReference type="RefSeq" id="XP_004334875.1">
    <property type="nucleotide sequence ID" value="XM_004334827.1"/>
</dbReference>
<dbReference type="GeneID" id="14913208"/>
<keyword evidence="2" id="KW-0812">Transmembrane</keyword>
<dbReference type="AlphaFoldDB" id="L8GIN4"/>
<dbReference type="VEuPathDB" id="AmoebaDB:ACA1_094190"/>
<gene>
    <name evidence="3" type="ORF">ACA1_094190</name>
</gene>
<dbReference type="Proteomes" id="UP000011083">
    <property type="component" value="Unassembled WGS sequence"/>
</dbReference>
<organism evidence="3 4">
    <name type="scientific">Acanthamoeba castellanii (strain ATCC 30010 / Neff)</name>
    <dbReference type="NCBI Taxonomy" id="1257118"/>
    <lineage>
        <taxon>Eukaryota</taxon>
        <taxon>Amoebozoa</taxon>
        <taxon>Discosea</taxon>
        <taxon>Longamoebia</taxon>
        <taxon>Centramoebida</taxon>
        <taxon>Acanthamoebidae</taxon>
        <taxon>Acanthamoeba</taxon>
    </lineage>
</organism>
<proteinExistence type="predicted"/>
<feature type="transmembrane region" description="Helical" evidence="2">
    <location>
        <begin position="6"/>
        <end position="25"/>
    </location>
</feature>
<name>L8GIN4_ACACF</name>
<keyword evidence="4" id="KW-1185">Reference proteome</keyword>
<protein>
    <submittedName>
        <fullName evidence="3">Uncharacterized protein</fullName>
    </submittedName>
</protein>
<feature type="region of interest" description="Disordered" evidence="1">
    <location>
        <begin position="94"/>
        <end position="120"/>
    </location>
</feature>
<dbReference type="EMBL" id="KB008103">
    <property type="protein sequence ID" value="ELR12862.1"/>
    <property type="molecule type" value="Genomic_DNA"/>
</dbReference>
<keyword evidence="2" id="KW-0472">Membrane</keyword>
<evidence type="ECO:0000256" key="2">
    <source>
        <dbReference type="SAM" id="Phobius"/>
    </source>
</evidence>
<dbReference type="KEGG" id="acan:ACA1_094190"/>
<accession>L8GIN4</accession>
<keyword evidence="2" id="KW-1133">Transmembrane helix</keyword>
<feature type="compositionally biased region" description="Acidic residues" evidence="1">
    <location>
        <begin position="94"/>
        <end position="103"/>
    </location>
</feature>
<evidence type="ECO:0000256" key="1">
    <source>
        <dbReference type="SAM" id="MobiDB-lite"/>
    </source>
</evidence>
<sequence length="287" mass="33631">MWLLALLLVAGLVVFLTLLTLWLYYEKRFDYDAGKRNKTIDQLPGSNLVTRTKVVLIGTMPGTPLEERPAWRLAQALKVPYLELSNVNIFFDEEEEDKEEKEEGEGKGKGSEEGAVRRPRDWRKEAEIKQRFPSRVGDMVRRFFSKNKYNGYVIDMTLDRWETYDALFEEARDIVWLDLSLADYVKALLWRVVQSTLLHRSRPMFREDAERGRLGYTRYWYSWANLACLWDANRSLLAKTISVHYKNQHVAPFLLDHNGQIECWPLHSLAEFETLLHAAEAEKKKAL</sequence>
<evidence type="ECO:0000313" key="3">
    <source>
        <dbReference type="EMBL" id="ELR12862.1"/>
    </source>
</evidence>
<evidence type="ECO:0000313" key="4">
    <source>
        <dbReference type="Proteomes" id="UP000011083"/>
    </source>
</evidence>
<reference evidence="3 4" key="1">
    <citation type="journal article" date="2013" name="Genome Biol.">
        <title>Genome of Acanthamoeba castellanii highlights extensive lateral gene transfer and early evolution of tyrosine kinase signaling.</title>
        <authorList>
            <person name="Clarke M."/>
            <person name="Lohan A.J."/>
            <person name="Liu B."/>
            <person name="Lagkouvardos I."/>
            <person name="Roy S."/>
            <person name="Zafar N."/>
            <person name="Bertelli C."/>
            <person name="Schilde C."/>
            <person name="Kianianmomeni A."/>
            <person name="Burglin T.R."/>
            <person name="Frech C."/>
            <person name="Turcotte B."/>
            <person name="Kopec K.O."/>
            <person name="Synnott J.M."/>
            <person name="Choo C."/>
            <person name="Paponov I."/>
            <person name="Finkler A."/>
            <person name="Soon Heng Tan C."/>
            <person name="Hutchins A.P."/>
            <person name="Weinmeier T."/>
            <person name="Rattei T."/>
            <person name="Chu J.S."/>
            <person name="Gimenez G."/>
            <person name="Irimia M."/>
            <person name="Rigden D.J."/>
            <person name="Fitzpatrick D.A."/>
            <person name="Lorenzo-Morales J."/>
            <person name="Bateman A."/>
            <person name="Chiu C.H."/>
            <person name="Tang P."/>
            <person name="Hegemann P."/>
            <person name="Fromm H."/>
            <person name="Raoult D."/>
            <person name="Greub G."/>
            <person name="Miranda-Saavedra D."/>
            <person name="Chen N."/>
            <person name="Nash P."/>
            <person name="Ginger M.L."/>
            <person name="Horn M."/>
            <person name="Schaap P."/>
            <person name="Caler L."/>
            <person name="Loftus B."/>
        </authorList>
    </citation>
    <scope>NUCLEOTIDE SEQUENCE [LARGE SCALE GENOMIC DNA]</scope>
    <source>
        <strain evidence="3 4">Neff</strain>
    </source>
</reference>